<feature type="region of interest" description="Disordered" evidence="1">
    <location>
        <begin position="122"/>
        <end position="144"/>
    </location>
</feature>
<evidence type="ECO:0000313" key="2">
    <source>
        <dbReference type="Proteomes" id="UP000001554"/>
    </source>
</evidence>
<feature type="compositionally biased region" description="Polar residues" evidence="1">
    <location>
        <begin position="127"/>
        <end position="144"/>
    </location>
</feature>
<gene>
    <name evidence="3 4" type="primary">LOC118419662</name>
</gene>
<feature type="compositionally biased region" description="Basic residues" evidence="1">
    <location>
        <begin position="1"/>
        <end position="14"/>
    </location>
</feature>
<reference evidence="2" key="1">
    <citation type="journal article" date="2020" name="Nat. Ecol. Evol.">
        <title>Deeply conserved synteny resolves early events in vertebrate evolution.</title>
        <authorList>
            <person name="Simakov O."/>
            <person name="Marletaz F."/>
            <person name="Yue J.X."/>
            <person name="O'Connell B."/>
            <person name="Jenkins J."/>
            <person name="Brandt A."/>
            <person name="Calef R."/>
            <person name="Tung C.H."/>
            <person name="Huang T.K."/>
            <person name="Schmutz J."/>
            <person name="Satoh N."/>
            <person name="Yu J.K."/>
            <person name="Putnam N.H."/>
            <person name="Green R.E."/>
            <person name="Rokhsar D.S."/>
        </authorList>
    </citation>
    <scope>NUCLEOTIDE SEQUENCE [LARGE SCALE GENOMIC DNA]</scope>
    <source>
        <strain evidence="2">S238N-H82</strain>
    </source>
</reference>
<feature type="region of interest" description="Disordered" evidence="1">
    <location>
        <begin position="288"/>
        <end position="322"/>
    </location>
</feature>
<name>A0A9J7MXC4_BRAFL</name>
<accession>A0A9J7MXC4</accession>
<dbReference type="RefSeq" id="XP_035682070.1">
    <property type="nucleotide sequence ID" value="XM_035826177.1"/>
</dbReference>
<evidence type="ECO:0000313" key="4">
    <source>
        <dbReference type="RefSeq" id="XP_035682070.1"/>
    </source>
</evidence>
<feature type="compositionally biased region" description="Basic and acidic residues" evidence="1">
    <location>
        <begin position="306"/>
        <end position="322"/>
    </location>
</feature>
<keyword evidence="2" id="KW-1185">Reference proteome</keyword>
<evidence type="ECO:0000256" key="1">
    <source>
        <dbReference type="SAM" id="MobiDB-lite"/>
    </source>
</evidence>
<dbReference type="KEGG" id="bfo:118419662"/>
<organism evidence="2 3">
    <name type="scientific">Branchiostoma floridae</name>
    <name type="common">Florida lancelet</name>
    <name type="synonym">Amphioxus</name>
    <dbReference type="NCBI Taxonomy" id="7739"/>
    <lineage>
        <taxon>Eukaryota</taxon>
        <taxon>Metazoa</taxon>
        <taxon>Chordata</taxon>
        <taxon>Cephalochordata</taxon>
        <taxon>Leptocardii</taxon>
        <taxon>Amphioxiformes</taxon>
        <taxon>Branchiostomatidae</taxon>
        <taxon>Branchiostoma</taxon>
    </lineage>
</organism>
<feature type="compositionally biased region" description="Polar residues" evidence="1">
    <location>
        <begin position="48"/>
        <end position="61"/>
    </location>
</feature>
<dbReference type="OMA" id="PEMAIDD"/>
<reference evidence="3 4" key="2">
    <citation type="submission" date="2025-04" db="UniProtKB">
        <authorList>
            <consortium name="RefSeq"/>
        </authorList>
    </citation>
    <scope>IDENTIFICATION</scope>
    <source>
        <strain evidence="3 4">S238N-H82</strain>
        <tissue evidence="3 4">Testes</tissue>
    </source>
</reference>
<dbReference type="Proteomes" id="UP000001554">
    <property type="component" value="Chromosome 7"/>
</dbReference>
<protein>
    <submittedName>
        <fullName evidence="3 4">Uncharacterized protein LOC118419662</fullName>
    </submittedName>
</protein>
<feature type="region of interest" description="Disordered" evidence="1">
    <location>
        <begin position="1"/>
        <end position="90"/>
    </location>
</feature>
<feature type="compositionally biased region" description="Basic and acidic residues" evidence="1">
    <location>
        <begin position="21"/>
        <end position="47"/>
    </location>
</feature>
<dbReference type="AlphaFoldDB" id="A0A9J7MXC4"/>
<evidence type="ECO:0000313" key="3">
    <source>
        <dbReference type="RefSeq" id="XP_035682069.1"/>
    </source>
</evidence>
<dbReference type="PANTHER" id="PTHR35558">
    <property type="entry name" value="SGNH_HYDRO DOMAIN-CONTAINING PROTEIN"/>
    <property type="match status" value="1"/>
</dbReference>
<dbReference type="PANTHER" id="PTHR35558:SF1">
    <property type="entry name" value="ENDONUCLEASE_EXONUCLEASE_PHOSPHATASE DOMAIN-CONTAINING PROTEIN"/>
    <property type="match status" value="1"/>
</dbReference>
<dbReference type="GeneID" id="118419662"/>
<dbReference type="OrthoDB" id="6063244at2759"/>
<proteinExistence type="predicted"/>
<dbReference type="RefSeq" id="XP_035682069.1">
    <property type="nucleotide sequence ID" value="XM_035826176.1"/>
</dbReference>
<sequence length="375" mass="42601">MPPTRRSKRNRKPKNANPDDPTEKEPPVDPNKDPKDPPPNVSEREQLKQLQQQVSALTSVTERLAKHIESSGSHSEQPDPSLPPAVLDPRHSKDTLVDRIIGEENDLFVVKTTDNINRSKDKDKITSETTNKTIPPAPTTTTSHLQTGIHVPLDSGVPTHIKDKIWSNKYVDFKQLLPNLCTDPLYTVSLTDSLTPTLTIANRPSPQESRRLTIDQWTSAFLVFQFIYMQQHPQHGPHLVSYLHLIRDLASRRAQCGKYDEQFRHHRETSPDTPWNTPHLQLYVDALTGIPPPDQAAAPQTSAPTRRADTHQTRPQTRPKDVPHGYCFRFHRPDDQCFKALCPYNHTCYICNSGKHKAYQCTQKTAANATNSRRR</sequence>